<dbReference type="GO" id="GO:0004867">
    <property type="term" value="F:serine-type endopeptidase inhibitor activity"/>
    <property type="evidence" value="ECO:0007669"/>
    <property type="project" value="InterPro"/>
</dbReference>
<dbReference type="GO" id="GO:0005615">
    <property type="term" value="C:extracellular space"/>
    <property type="evidence" value="ECO:0007669"/>
    <property type="project" value="TreeGrafter"/>
</dbReference>
<dbReference type="EMBL" id="UZAE01015098">
    <property type="protein sequence ID" value="VDO15207.1"/>
    <property type="molecule type" value="Genomic_DNA"/>
</dbReference>
<proteinExistence type="predicted"/>
<evidence type="ECO:0000256" key="1">
    <source>
        <dbReference type="ARBA" id="ARBA00022690"/>
    </source>
</evidence>
<dbReference type="PANTHER" id="PTHR10083:SF374">
    <property type="entry name" value="BPTI_KUNITZ INHIBITOR DOMAIN-CONTAINING PROTEIN"/>
    <property type="match status" value="1"/>
</dbReference>
<feature type="domain" description="BPTI/Kunitz inhibitor" evidence="4">
    <location>
        <begin position="65"/>
        <end position="115"/>
    </location>
</feature>
<feature type="transmembrane region" description="Helical" evidence="3">
    <location>
        <begin position="20"/>
        <end position="44"/>
    </location>
</feature>
<keyword evidence="3" id="KW-0812">Transmembrane</keyword>
<dbReference type="AlphaFoldDB" id="A0A0R3TZC0"/>
<evidence type="ECO:0000313" key="5">
    <source>
        <dbReference type="EMBL" id="VDO15207.1"/>
    </source>
</evidence>
<reference evidence="7" key="1">
    <citation type="submission" date="2017-02" db="UniProtKB">
        <authorList>
            <consortium name="WormBaseParasite"/>
        </authorList>
    </citation>
    <scope>IDENTIFICATION</scope>
</reference>
<keyword evidence="6" id="KW-1185">Reference proteome</keyword>
<evidence type="ECO:0000313" key="7">
    <source>
        <dbReference type="WBParaSite" id="HNAJ_0001321901-mRNA-1"/>
    </source>
</evidence>
<dbReference type="PROSITE" id="PS50279">
    <property type="entry name" value="BPTI_KUNITZ_2"/>
    <property type="match status" value="1"/>
</dbReference>
<dbReference type="PROSITE" id="PS00280">
    <property type="entry name" value="BPTI_KUNITZ_1"/>
    <property type="match status" value="1"/>
</dbReference>
<dbReference type="SMART" id="SM00131">
    <property type="entry name" value="KU"/>
    <property type="match status" value="1"/>
</dbReference>
<accession>A0A0R3TZC0</accession>
<keyword evidence="3" id="KW-1133">Transmembrane helix</keyword>
<gene>
    <name evidence="5" type="ORF">HNAJ_LOCUS13193</name>
</gene>
<dbReference type="PRINTS" id="PR00759">
    <property type="entry name" value="BASICPTASE"/>
</dbReference>
<organism evidence="7">
    <name type="scientific">Rodentolepis nana</name>
    <name type="common">Dwarf tapeworm</name>
    <name type="synonym">Hymenolepis nana</name>
    <dbReference type="NCBI Taxonomy" id="102285"/>
    <lineage>
        <taxon>Eukaryota</taxon>
        <taxon>Metazoa</taxon>
        <taxon>Spiralia</taxon>
        <taxon>Lophotrochozoa</taxon>
        <taxon>Platyhelminthes</taxon>
        <taxon>Cestoda</taxon>
        <taxon>Eucestoda</taxon>
        <taxon>Cyclophyllidea</taxon>
        <taxon>Hymenolepididae</taxon>
        <taxon>Rodentolepis</taxon>
    </lineage>
</organism>
<evidence type="ECO:0000256" key="3">
    <source>
        <dbReference type="SAM" id="Phobius"/>
    </source>
</evidence>
<evidence type="ECO:0000256" key="2">
    <source>
        <dbReference type="ARBA" id="ARBA00023157"/>
    </source>
</evidence>
<reference evidence="5 6" key="2">
    <citation type="submission" date="2018-11" db="EMBL/GenBank/DDBJ databases">
        <authorList>
            <consortium name="Pathogen Informatics"/>
        </authorList>
    </citation>
    <scope>NUCLEOTIDE SEQUENCE [LARGE SCALE GENOMIC DNA]</scope>
</reference>
<dbReference type="Proteomes" id="UP000278807">
    <property type="component" value="Unassembled WGS sequence"/>
</dbReference>
<sequence>MSGSRYVVVNGARKKTVNCLKFWLAFFVIATAALAGVVTWLIIAAKNASDNELMTASGYPVPEICTLPATSGPCKANLKRFFFDSTTGACKDFIYGGCSGNGNNFETLDECMRTCNAKPSKFNLQAQDKSFIHRNIFHLSFY</sequence>
<evidence type="ECO:0000313" key="6">
    <source>
        <dbReference type="Proteomes" id="UP000278807"/>
    </source>
</evidence>
<dbReference type="InterPro" id="IPR020901">
    <property type="entry name" value="Prtase_inh_Kunz-CS"/>
</dbReference>
<dbReference type="Gene3D" id="4.10.410.10">
    <property type="entry name" value="Pancreatic trypsin inhibitor Kunitz domain"/>
    <property type="match status" value="1"/>
</dbReference>
<dbReference type="SUPFAM" id="SSF57362">
    <property type="entry name" value="BPTI-like"/>
    <property type="match status" value="1"/>
</dbReference>
<dbReference type="InterPro" id="IPR002223">
    <property type="entry name" value="Kunitz_BPTI"/>
</dbReference>
<keyword evidence="2" id="KW-1015">Disulfide bond</keyword>
<protein>
    <submittedName>
        <fullName evidence="7">BPTI/Kunitz inhibitor domain-containing protein</fullName>
    </submittedName>
</protein>
<dbReference type="CDD" id="cd00109">
    <property type="entry name" value="Kunitz-type"/>
    <property type="match status" value="1"/>
</dbReference>
<dbReference type="PANTHER" id="PTHR10083">
    <property type="entry name" value="KUNITZ-TYPE PROTEASE INHIBITOR-RELATED"/>
    <property type="match status" value="1"/>
</dbReference>
<keyword evidence="1" id="KW-0646">Protease inhibitor</keyword>
<dbReference type="OrthoDB" id="4473401at2759"/>
<dbReference type="WBParaSite" id="HNAJ_0001321901-mRNA-1">
    <property type="protein sequence ID" value="HNAJ_0001321901-mRNA-1"/>
    <property type="gene ID" value="HNAJ_0001321901"/>
</dbReference>
<keyword evidence="3" id="KW-0472">Membrane</keyword>
<dbReference type="InterPro" id="IPR036880">
    <property type="entry name" value="Kunitz_BPTI_sf"/>
</dbReference>
<dbReference type="InterPro" id="IPR050098">
    <property type="entry name" value="TFPI/VKTCI-like"/>
</dbReference>
<dbReference type="STRING" id="102285.A0A0R3TZC0"/>
<dbReference type="Pfam" id="PF00014">
    <property type="entry name" value="Kunitz_BPTI"/>
    <property type="match status" value="1"/>
</dbReference>
<evidence type="ECO:0000259" key="4">
    <source>
        <dbReference type="PROSITE" id="PS50279"/>
    </source>
</evidence>
<dbReference type="FunFam" id="4.10.410.10:FF:000021">
    <property type="entry name" value="Serine protease inhibitor, putative"/>
    <property type="match status" value="1"/>
</dbReference>
<name>A0A0R3TZC0_RODNA</name>